<proteinExistence type="predicted"/>
<dbReference type="AlphaFoldDB" id="A0A0U5H4C2"/>
<evidence type="ECO:0008006" key="4">
    <source>
        <dbReference type="Google" id="ProtNLM"/>
    </source>
</evidence>
<keyword evidence="3" id="KW-1185">Reference proteome</keyword>
<accession>A0A0U5H4C2</accession>
<dbReference type="KEGG" id="hhb:Hhub_3037"/>
<dbReference type="Pfam" id="PF12679">
    <property type="entry name" value="ABC2_membrane_2"/>
    <property type="match status" value="1"/>
</dbReference>
<dbReference type="RefSeq" id="WP_059057426.1">
    <property type="nucleotide sequence ID" value="NZ_CEML01000001.1"/>
</dbReference>
<dbReference type="OrthoDB" id="204776at2157"/>
<evidence type="ECO:0000313" key="3">
    <source>
        <dbReference type="Proteomes" id="UP000066737"/>
    </source>
</evidence>
<reference evidence="3" key="1">
    <citation type="journal article" date="2016" name="Environ. Microbiol.">
        <title>The complete genome of a viable archaeum isolated from 123-million-year-old rock salt.</title>
        <authorList>
            <person name="Jaakkola S.T."/>
            <person name="Pfeiffer F."/>
            <person name="Ravantti J.J."/>
            <person name="Guo Q."/>
            <person name="Liu Y."/>
            <person name="Chen X."/>
            <person name="Ma H."/>
            <person name="Yang C."/>
            <person name="Oksanen H.M."/>
            <person name="Bamford D.H."/>
        </authorList>
    </citation>
    <scope>NUCLEOTIDE SEQUENCE</scope>
    <source>
        <strain evidence="3">JI20-1</strain>
    </source>
</reference>
<feature type="transmembrane region" description="Helical" evidence="1">
    <location>
        <begin position="74"/>
        <end position="95"/>
    </location>
</feature>
<keyword evidence="1" id="KW-0812">Transmembrane</keyword>
<dbReference type="GO" id="GO:0005886">
    <property type="term" value="C:plasma membrane"/>
    <property type="evidence" value="ECO:0007669"/>
    <property type="project" value="UniProtKB-SubCell"/>
</dbReference>
<feature type="transmembrane region" description="Helical" evidence="1">
    <location>
        <begin position="193"/>
        <end position="215"/>
    </location>
</feature>
<evidence type="ECO:0000313" key="2">
    <source>
        <dbReference type="EMBL" id="CQH59685.1"/>
    </source>
</evidence>
<dbReference type="PANTHER" id="PTHR43471:SF12">
    <property type="entry name" value="HYPOTHETICAL MEMBRANE PROTEIN, CONSERVED"/>
    <property type="match status" value="1"/>
</dbReference>
<feature type="transmembrane region" description="Helical" evidence="1">
    <location>
        <begin position="235"/>
        <end position="256"/>
    </location>
</feature>
<gene>
    <name evidence="2" type="ORF">HHUB_3037</name>
</gene>
<sequence length="262" mass="28072">MLEIAAYGARKRVKGALALSVGLSAFSAMYAGFFPSLTGNLDLEEYIEALPPVFVEAFGLRAFSTIEGFLATELYQFAWVILLGLYLAYSAASLISGDVESGRMDVLLSLPISRARLVAERFLSLVPGVLLVNVMVAAVTWVATRVIGYPIGTVDLVVVHLLSLPYLFACAAIGLAFSVFVDRESVAQRAAMATVFGLFLLESLLMSTDYAWAGAVAPMRYFDPTAILVDGTYDVAGAAILVAATLLLVAGSQLYFRQKDVN</sequence>
<organism evidence="2 3">
    <name type="scientific">Halobacterium hubeiense</name>
    <dbReference type="NCBI Taxonomy" id="1407499"/>
    <lineage>
        <taxon>Archaea</taxon>
        <taxon>Methanobacteriati</taxon>
        <taxon>Methanobacteriota</taxon>
        <taxon>Stenosarchaea group</taxon>
        <taxon>Halobacteria</taxon>
        <taxon>Halobacteriales</taxon>
        <taxon>Halobacteriaceae</taxon>
        <taxon>Halobacterium</taxon>
    </lineage>
</organism>
<keyword evidence="1" id="KW-1133">Transmembrane helix</keyword>
<protein>
    <recommendedName>
        <fullName evidence="4">ABC-type transport system permease protein</fullName>
    </recommendedName>
</protein>
<feature type="transmembrane region" description="Helical" evidence="1">
    <location>
        <begin position="122"/>
        <end position="143"/>
    </location>
</feature>
<dbReference type="GeneID" id="26659660"/>
<feature type="transmembrane region" description="Helical" evidence="1">
    <location>
        <begin position="163"/>
        <end position="181"/>
    </location>
</feature>
<dbReference type="GO" id="GO:0140359">
    <property type="term" value="F:ABC-type transporter activity"/>
    <property type="evidence" value="ECO:0007669"/>
    <property type="project" value="InterPro"/>
</dbReference>
<name>A0A0U5H4C2_9EURY</name>
<dbReference type="STRING" id="1407499.HHUB_3037"/>
<evidence type="ECO:0000256" key="1">
    <source>
        <dbReference type="SAM" id="Phobius"/>
    </source>
</evidence>
<keyword evidence="1" id="KW-0472">Membrane</keyword>
<dbReference type="PANTHER" id="PTHR43471">
    <property type="entry name" value="ABC TRANSPORTER PERMEASE"/>
    <property type="match status" value="1"/>
</dbReference>
<dbReference type="EMBL" id="LN831302">
    <property type="protein sequence ID" value="CQH59685.1"/>
    <property type="molecule type" value="Genomic_DNA"/>
</dbReference>
<feature type="transmembrane region" description="Helical" evidence="1">
    <location>
        <begin position="12"/>
        <end position="33"/>
    </location>
</feature>
<dbReference type="Proteomes" id="UP000066737">
    <property type="component" value="Chromosome I"/>
</dbReference>